<keyword evidence="5" id="KW-1185">Reference proteome</keyword>
<dbReference type="Pfam" id="PF01557">
    <property type="entry name" value="FAA_hydrolase"/>
    <property type="match status" value="1"/>
</dbReference>
<evidence type="ECO:0000313" key="5">
    <source>
        <dbReference type="Proteomes" id="UP000678281"/>
    </source>
</evidence>
<dbReference type="Proteomes" id="UP000678281">
    <property type="component" value="Unassembled WGS sequence"/>
</dbReference>
<keyword evidence="2" id="KW-0479">Metal-binding</keyword>
<keyword evidence="4" id="KW-0378">Hydrolase</keyword>
<comment type="caution">
    <text evidence="4">The sequence shown here is derived from an EMBL/GenBank/DDBJ whole genome shotgun (WGS) entry which is preliminary data.</text>
</comment>
<name>A0A942E5X1_9HYPH</name>
<proteinExistence type="inferred from homology"/>
<evidence type="ECO:0000256" key="2">
    <source>
        <dbReference type="ARBA" id="ARBA00022723"/>
    </source>
</evidence>
<evidence type="ECO:0000256" key="1">
    <source>
        <dbReference type="ARBA" id="ARBA00010211"/>
    </source>
</evidence>
<feature type="domain" description="Fumarylacetoacetase-like C-terminal" evidence="3">
    <location>
        <begin position="73"/>
        <end position="277"/>
    </location>
</feature>
<dbReference type="GO" id="GO:0044281">
    <property type="term" value="P:small molecule metabolic process"/>
    <property type="evidence" value="ECO:0007669"/>
    <property type="project" value="UniProtKB-ARBA"/>
</dbReference>
<reference evidence="4" key="1">
    <citation type="submission" date="2021-04" db="EMBL/GenBank/DDBJ databases">
        <title>Devosia litorisediminis sp. nov., isolated from a sand dune.</title>
        <authorList>
            <person name="Park S."/>
            <person name="Yoon J.-H."/>
        </authorList>
    </citation>
    <scope>NUCLEOTIDE SEQUENCE</scope>
    <source>
        <strain evidence="4">BSSL-BM10</strain>
    </source>
</reference>
<dbReference type="GO" id="GO:0046872">
    <property type="term" value="F:metal ion binding"/>
    <property type="evidence" value="ECO:0007669"/>
    <property type="project" value="UniProtKB-KW"/>
</dbReference>
<dbReference type="InterPro" id="IPR051121">
    <property type="entry name" value="FAH"/>
</dbReference>
<evidence type="ECO:0000313" key="4">
    <source>
        <dbReference type="EMBL" id="MBS3848818.1"/>
    </source>
</evidence>
<accession>A0A942E5X1</accession>
<dbReference type="InterPro" id="IPR036663">
    <property type="entry name" value="Fumarylacetoacetase_C_sf"/>
</dbReference>
<dbReference type="PANTHER" id="PTHR42796:SF4">
    <property type="entry name" value="FUMARYLACETOACETATE HYDROLASE DOMAIN-CONTAINING PROTEIN 2A"/>
    <property type="match status" value="1"/>
</dbReference>
<organism evidence="4 5">
    <name type="scientific">Devosia litorisediminis</name>
    <dbReference type="NCBI Taxonomy" id="2829817"/>
    <lineage>
        <taxon>Bacteria</taxon>
        <taxon>Pseudomonadati</taxon>
        <taxon>Pseudomonadota</taxon>
        <taxon>Alphaproteobacteria</taxon>
        <taxon>Hyphomicrobiales</taxon>
        <taxon>Devosiaceae</taxon>
        <taxon>Devosia</taxon>
    </lineage>
</organism>
<protein>
    <submittedName>
        <fullName evidence="4">Fumarylacetoacetate hydrolase family protein</fullName>
    </submittedName>
</protein>
<comment type="similarity">
    <text evidence="1">Belongs to the FAH family.</text>
</comment>
<dbReference type="Gene3D" id="3.90.850.10">
    <property type="entry name" value="Fumarylacetoacetase-like, C-terminal domain"/>
    <property type="match status" value="1"/>
</dbReference>
<dbReference type="PANTHER" id="PTHR42796">
    <property type="entry name" value="FUMARYLACETOACETATE HYDROLASE DOMAIN-CONTAINING PROTEIN 2A-RELATED"/>
    <property type="match status" value="1"/>
</dbReference>
<dbReference type="EMBL" id="JAGXTP010000001">
    <property type="protein sequence ID" value="MBS3848818.1"/>
    <property type="molecule type" value="Genomic_DNA"/>
</dbReference>
<dbReference type="SUPFAM" id="SSF56529">
    <property type="entry name" value="FAH"/>
    <property type="match status" value="1"/>
</dbReference>
<dbReference type="GO" id="GO:0016787">
    <property type="term" value="F:hydrolase activity"/>
    <property type="evidence" value="ECO:0007669"/>
    <property type="project" value="UniProtKB-KW"/>
</dbReference>
<sequence length="282" mass="30379">MRYLSFVHDGISSWGMLGESGIVDLGQHLGAQFPDLRSYIAAGYPDAASLAALPAAVALETVTLAPVIPNPDKIVMAALNYYEPGQDRDDKPDYPVLFLRLPASQIGHGAPLIQPRSSQKLDYEGELAVIIGKGGRHIAREEAQSHVAGYAIYNDGSVRDWQRHSHQFTPGKNFVGTGAFGPWMVSSDALSLPPDGLSLVTRVNGVEKQRTDTSRMIFDVPYLISYISTFTPLEPGDVIVTGTCKGFGATRTPQEFLTPGDLVEVEIDGLGLLANRVAVEVS</sequence>
<evidence type="ECO:0000259" key="3">
    <source>
        <dbReference type="Pfam" id="PF01557"/>
    </source>
</evidence>
<dbReference type="RefSeq" id="WP_212658334.1">
    <property type="nucleotide sequence ID" value="NZ_JAGXTP010000001.1"/>
</dbReference>
<dbReference type="AlphaFoldDB" id="A0A942E5X1"/>
<gene>
    <name evidence="4" type="ORF">KD146_08960</name>
</gene>
<dbReference type="InterPro" id="IPR011234">
    <property type="entry name" value="Fumarylacetoacetase-like_C"/>
</dbReference>